<dbReference type="KEGG" id="malk:MalAC0309_0245"/>
<name>A0A0U5B8Z9_9MICO</name>
<dbReference type="SUPFAM" id="SSF49879">
    <property type="entry name" value="SMAD/FHA domain"/>
    <property type="match status" value="1"/>
</dbReference>
<dbReference type="AlphaFoldDB" id="A0A0U5B8Z9"/>
<keyword evidence="1" id="KW-0597">Phosphoprotein</keyword>
<dbReference type="Gene3D" id="2.60.200.20">
    <property type="match status" value="1"/>
</dbReference>
<dbReference type="RefSeq" id="WP_096420118.1">
    <property type="nucleotide sequence ID" value="NZ_AP017315.1"/>
</dbReference>
<keyword evidence="3" id="KW-0472">Membrane</keyword>
<keyword evidence="3" id="KW-1133">Transmembrane helix</keyword>
<keyword evidence="3" id="KW-0812">Transmembrane</keyword>
<feature type="transmembrane region" description="Helical" evidence="3">
    <location>
        <begin position="6"/>
        <end position="28"/>
    </location>
</feature>
<reference evidence="5 6" key="2">
    <citation type="submission" date="2016-01" db="EMBL/GenBank/DDBJ databases">
        <title>Microcella alkaliphila JAM AC0309 whole genome shotgun sequence.</title>
        <authorList>
            <person name="Kurata A."/>
            <person name="Hirose Y."/>
            <person name="Kishimoto N."/>
            <person name="Kobayashi T."/>
        </authorList>
    </citation>
    <scope>NUCLEOTIDE SEQUENCE [LARGE SCALE GENOMIC DNA]</scope>
    <source>
        <strain evidence="5 6">JAM AC0309</strain>
    </source>
</reference>
<sequence length="183" mass="19577">MSELTLLLLRVGFLILMWALVFAIVYALRSDLFGQKVRRMPAAAQPSPAVAPTPTPVAAAAPTRDLSPAPRSGLGGVAGGNDSDDGEPARRLVITSGSKEGIELELDGDQLTIGRSSDSGLVIRDDYTSTHHARLMLWDGKWMVQDLDSTNGTFLGGKRVSIPTHVPLNTPVSIGTTTFELRR</sequence>
<evidence type="ECO:0000313" key="5">
    <source>
        <dbReference type="EMBL" id="BAU31121.1"/>
    </source>
</evidence>
<evidence type="ECO:0000256" key="2">
    <source>
        <dbReference type="SAM" id="MobiDB-lite"/>
    </source>
</evidence>
<dbReference type="InterPro" id="IPR032030">
    <property type="entry name" value="YscD_cytoplasmic_dom"/>
</dbReference>
<evidence type="ECO:0000259" key="4">
    <source>
        <dbReference type="PROSITE" id="PS50006"/>
    </source>
</evidence>
<evidence type="ECO:0000313" key="6">
    <source>
        <dbReference type="Proteomes" id="UP000218965"/>
    </source>
</evidence>
<feature type="domain" description="FHA" evidence="4">
    <location>
        <begin position="111"/>
        <end position="160"/>
    </location>
</feature>
<gene>
    <name evidence="5" type="ORF">MalAC0309_0245</name>
</gene>
<dbReference type="Proteomes" id="UP000218965">
    <property type="component" value="Chromosome"/>
</dbReference>
<dbReference type="OrthoDB" id="277520at2"/>
<evidence type="ECO:0000256" key="1">
    <source>
        <dbReference type="ARBA" id="ARBA00022553"/>
    </source>
</evidence>
<dbReference type="InterPro" id="IPR000253">
    <property type="entry name" value="FHA_dom"/>
</dbReference>
<proteinExistence type="predicted"/>
<dbReference type="Pfam" id="PF16697">
    <property type="entry name" value="Yop-YscD_cpl"/>
    <property type="match status" value="1"/>
</dbReference>
<accession>A0A0U5B8Z9</accession>
<dbReference type="InterPro" id="IPR008984">
    <property type="entry name" value="SMAD_FHA_dom_sf"/>
</dbReference>
<dbReference type="PROSITE" id="PS50006">
    <property type="entry name" value="FHA_DOMAIN"/>
    <property type="match status" value="1"/>
</dbReference>
<protein>
    <submittedName>
        <fullName evidence="5">FHA domain containing protein</fullName>
    </submittedName>
</protein>
<dbReference type="SMART" id="SM00240">
    <property type="entry name" value="FHA"/>
    <property type="match status" value="1"/>
</dbReference>
<dbReference type="EMBL" id="AP017315">
    <property type="protein sequence ID" value="BAU31121.1"/>
    <property type="molecule type" value="Genomic_DNA"/>
</dbReference>
<feature type="region of interest" description="Disordered" evidence="2">
    <location>
        <begin position="44"/>
        <end position="89"/>
    </location>
</feature>
<evidence type="ECO:0000256" key="3">
    <source>
        <dbReference type="SAM" id="Phobius"/>
    </source>
</evidence>
<organism evidence="5 6">
    <name type="scientific">Microcella alkaliphila</name>
    <dbReference type="NCBI Taxonomy" id="279828"/>
    <lineage>
        <taxon>Bacteria</taxon>
        <taxon>Bacillati</taxon>
        <taxon>Actinomycetota</taxon>
        <taxon>Actinomycetes</taxon>
        <taxon>Micrococcales</taxon>
        <taxon>Microbacteriaceae</taxon>
        <taxon>Microcella</taxon>
    </lineage>
</organism>
<reference evidence="6" key="1">
    <citation type="submission" date="2015-12" db="EMBL/GenBank/DDBJ databases">
        <authorList>
            <person name="Shamseldin A."/>
            <person name="Moawad H."/>
            <person name="Abd El-Rahim W.M."/>
            <person name="Sadowsky M.J."/>
        </authorList>
    </citation>
    <scope>NUCLEOTIDE SEQUENCE [LARGE SCALE GENOMIC DNA]</scope>
    <source>
        <strain evidence="6">JAM AC0309</strain>
    </source>
</reference>